<organism evidence="1 2">
    <name type="scientific">Xylaria curta</name>
    <dbReference type="NCBI Taxonomy" id="42375"/>
    <lineage>
        <taxon>Eukaryota</taxon>
        <taxon>Fungi</taxon>
        <taxon>Dikarya</taxon>
        <taxon>Ascomycota</taxon>
        <taxon>Pezizomycotina</taxon>
        <taxon>Sordariomycetes</taxon>
        <taxon>Xylariomycetidae</taxon>
        <taxon>Xylariales</taxon>
        <taxon>Xylariaceae</taxon>
        <taxon>Xylaria</taxon>
    </lineage>
</organism>
<dbReference type="Proteomes" id="UP001143856">
    <property type="component" value="Unassembled WGS sequence"/>
</dbReference>
<proteinExistence type="predicted"/>
<comment type="caution">
    <text evidence="1">The sequence shown here is derived from an EMBL/GenBank/DDBJ whole genome shotgun (WGS) entry which is preliminary data.</text>
</comment>
<gene>
    <name evidence="1" type="ORF">NUW58_g10792</name>
</gene>
<evidence type="ECO:0000313" key="2">
    <source>
        <dbReference type="Proteomes" id="UP001143856"/>
    </source>
</evidence>
<sequence length="129" mass="13629">MTPGAPVHTSARKTRDEKGQCGLPLRIERAAGAPSSAGRASRPVDAPALPVRARELVTVPRDGLMTQRVTTHAYFGDVQLDVVVVAGADVVVIEDAFDVVEIDIVVLAVLAFVVLLEEPPPDGPARTNQ</sequence>
<reference evidence="1" key="1">
    <citation type="submission" date="2022-10" db="EMBL/GenBank/DDBJ databases">
        <title>Genome Sequence of Xylaria curta.</title>
        <authorList>
            <person name="Buettner E."/>
        </authorList>
    </citation>
    <scope>NUCLEOTIDE SEQUENCE</scope>
    <source>
        <strain evidence="1">Babe10</strain>
    </source>
</reference>
<protein>
    <submittedName>
        <fullName evidence="1">Uncharacterized protein</fullName>
    </submittedName>
</protein>
<name>A0ACC1MH09_9PEZI</name>
<accession>A0ACC1MH09</accession>
<evidence type="ECO:0000313" key="1">
    <source>
        <dbReference type="EMBL" id="KAJ2965926.1"/>
    </source>
</evidence>
<keyword evidence="2" id="KW-1185">Reference proteome</keyword>
<dbReference type="EMBL" id="JAPDGR010005369">
    <property type="protein sequence ID" value="KAJ2965926.1"/>
    <property type="molecule type" value="Genomic_DNA"/>
</dbReference>